<dbReference type="RefSeq" id="WP_088919996.1">
    <property type="nucleotide sequence ID" value="NZ_CP018632.1"/>
</dbReference>
<dbReference type="AlphaFoldDB" id="A0A2Z2NU63"/>
<name>A0A2Z2NU63_9GAMM</name>
<dbReference type="EMBL" id="CP018632">
    <property type="protein sequence ID" value="ASJ75036.1"/>
    <property type="molecule type" value="Genomic_DNA"/>
</dbReference>
<sequence>MSDSLRDQLMQAGFDAPKEPVRSKRAPSGKSPRGGSKSGKSQGGADGRRQSKPRPTQNPAHAAKTNRRAATTPTAAAPDAEAIRRKAIKAEIKTLIEAAAIKEYQGESVYRFILNKRIRELHVKDDIRQQLVAGTLIITRLNGTTWLVPDETSTAIRALNPDWAVVTPAPDGPEDNTGYEDFPVPDDLQW</sequence>
<evidence type="ECO:0000313" key="2">
    <source>
        <dbReference type="EMBL" id="ASJ75036.1"/>
    </source>
</evidence>
<dbReference type="OrthoDB" id="5294470at2"/>
<proteinExistence type="predicted"/>
<evidence type="ECO:0008006" key="4">
    <source>
        <dbReference type="Google" id="ProtNLM"/>
    </source>
</evidence>
<organism evidence="2 3">
    <name type="scientific">Granulosicoccus antarcticus IMCC3135</name>
    <dbReference type="NCBI Taxonomy" id="1192854"/>
    <lineage>
        <taxon>Bacteria</taxon>
        <taxon>Pseudomonadati</taxon>
        <taxon>Pseudomonadota</taxon>
        <taxon>Gammaproteobacteria</taxon>
        <taxon>Chromatiales</taxon>
        <taxon>Granulosicoccaceae</taxon>
        <taxon>Granulosicoccus</taxon>
    </lineage>
</organism>
<dbReference type="Proteomes" id="UP000250079">
    <property type="component" value="Chromosome"/>
</dbReference>
<evidence type="ECO:0000313" key="3">
    <source>
        <dbReference type="Proteomes" id="UP000250079"/>
    </source>
</evidence>
<evidence type="ECO:0000256" key="1">
    <source>
        <dbReference type="SAM" id="MobiDB-lite"/>
    </source>
</evidence>
<accession>A0A2Z2NU63</accession>
<feature type="compositionally biased region" description="Low complexity" evidence="1">
    <location>
        <begin position="28"/>
        <end position="40"/>
    </location>
</feature>
<reference evidence="2 3" key="1">
    <citation type="submission" date="2016-12" db="EMBL/GenBank/DDBJ databases">
        <authorList>
            <person name="Song W.-J."/>
            <person name="Kurnit D.M."/>
        </authorList>
    </citation>
    <scope>NUCLEOTIDE SEQUENCE [LARGE SCALE GENOMIC DNA]</scope>
    <source>
        <strain evidence="2 3">IMCC3135</strain>
    </source>
</reference>
<feature type="region of interest" description="Disordered" evidence="1">
    <location>
        <begin position="168"/>
        <end position="190"/>
    </location>
</feature>
<feature type="compositionally biased region" description="Low complexity" evidence="1">
    <location>
        <begin position="59"/>
        <end position="78"/>
    </location>
</feature>
<gene>
    <name evidence="2" type="ORF">IMCC3135_24860</name>
</gene>
<protein>
    <recommendedName>
        <fullName evidence="4">Nucleoprotein/polynucleotide-associated enzyme</fullName>
    </recommendedName>
</protein>
<dbReference type="KEGG" id="gai:IMCC3135_24860"/>
<dbReference type="Pfam" id="PF09831">
    <property type="entry name" value="DUF2058"/>
    <property type="match status" value="1"/>
</dbReference>
<dbReference type="InterPro" id="IPR018636">
    <property type="entry name" value="DUF2058"/>
</dbReference>
<keyword evidence="3" id="KW-1185">Reference proteome</keyword>
<feature type="region of interest" description="Disordered" evidence="1">
    <location>
        <begin position="1"/>
        <end position="78"/>
    </location>
</feature>